<dbReference type="InterPro" id="IPR038180">
    <property type="entry name" value="FlgT_N_sf"/>
</dbReference>
<gene>
    <name evidence="5" type="ORF">ABT56_10240</name>
</gene>
<dbReference type="InterPro" id="IPR032386">
    <property type="entry name" value="FlgT_M"/>
</dbReference>
<dbReference type="RefSeq" id="WP_047878912.1">
    <property type="nucleotide sequence ID" value="NZ_LDOT01000012.1"/>
</dbReference>
<keyword evidence="5" id="KW-0966">Cell projection</keyword>
<dbReference type="AlphaFoldDB" id="A0A0J1H2N9"/>
<dbReference type="EMBL" id="LDOT01000012">
    <property type="protein sequence ID" value="KLV06045.1"/>
    <property type="molecule type" value="Genomic_DNA"/>
</dbReference>
<feature type="chain" id="PRO_5005252276" evidence="1">
    <location>
        <begin position="29"/>
        <end position="384"/>
    </location>
</feature>
<dbReference type="Gene3D" id="3.40.50.10610">
    <property type="entry name" value="ABC-type transport auxiliary lipoprotein component"/>
    <property type="match status" value="1"/>
</dbReference>
<protein>
    <submittedName>
        <fullName evidence="5">Flagellar basal-body protein</fullName>
    </submittedName>
</protein>
<evidence type="ECO:0000256" key="1">
    <source>
        <dbReference type="SAM" id="SignalP"/>
    </source>
</evidence>
<dbReference type="Pfam" id="PF16539">
    <property type="entry name" value="FlgT_M"/>
    <property type="match status" value="1"/>
</dbReference>
<dbReference type="Gene3D" id="3.30.1660.40">
    <property type="entry name" value="FlgT, N-terminal domain"/>
    <property type="match status" value="1"/>
</dbReference>
<comment type="caution">
    <text evidence="5">The sequence shown here is derived from an EMBL/GenBank/DDBJ whole genome shotgun (WGS) entry which is preliminary data.</text>
</comment>
<reference evidence="5 6" key="1">
    <citation type="submission" date="2015-05" db="EMBL/GenBank/DDBJ databases">
        <title>Photobacterium galathea sp. nov.</title>
        <authorList>
            <person name="Machado H."/>
            <person name="Gram L."/>
        </authorList>
    </citation>
    <scope>NUCLEOTIDE SEQUENCE [LARGE SCALE GENOMIC DNA]</scope>
    <source>
        <strain evidence="5 6">CGMCC 1.12159</strain>
    </source>
</reference>
<keyword evidence="1" id="KW-0732">Signal</keyword>
<feature type="signal peptide" evidence="1">
    <location>
        <begin position="1"/>
        <end position="28"/>
    </location>
</feature>
<evidence type="ECO:0000259" key="3">
    <source>
        <dbReference type="Pfam" id="PF16539"/>
    </source>
</evidence>
<dbReference type="PATRIC" id="fig|1195763.3.peg.2147"/>
<keyword evidence="6" id="KW-1185">Reference proteome</keyword>
<dbReference type="Pfam" id="PF16538">
    <property type="entry name" value="FlgT_C"/>
    <property type="match status" value="1"/>
</dbReference>
<dbReference type="Gene3D" id="2.40.10.410">
    <property type="entry name" value="FlgT, C-terminal domain"/>
    <property type="match status" value="1"/>
</dbReference>
<keyword evidence="5" id="KW-0282">Flagellum</keyword>
<evidence type="ECO:0000313" key="5">
    <source>
        <dbReference type="EMBL" id="KLV06045.1"/>
    </source>
</evidence>
<dbReference type="Proteomes" id="UP000036097">
    <property type="component" value="Unassembled WGS sequence"/>
</dbReference>
<sequence length="384" mass="42886">MRNFRPTTAWRSLLATLLISLGSSQAHAAWYEVTGSAVIMESNTEARRNALEDAVLQAMDSAGADIGNFNNIKPYLTNDRDQYQFSGSEIRHISVVKSQKKSGKYYLTARIDIYPSAKSCHQVQYKKGLLLSEFRLESPQHASLGGVYQIGQSFTNILQKQIAKRSQSFVVSDINRYPVDLSQPNAVTMLASDQDAQYIITGSISDLTSTLDQKLLRDDQINRQFAANMQIIDGKTGEILLQNNYREIAEWPFSRVSQVDTNSARFWQSKYGQAVLRVSRNMMLDMESALSCRASLPEVIGTFGNTVQINVGRIHGVEPGDELTLWHSAGFIDQNGIARNRMVQTHITLTVDRVYEKSSELLVNQPELAASIQPGDLVTKQQGK</sequence>
<proteinExistence type="predicted"/>
<feature type="domain" description="Flagellar assembly protein T N-terminal" evidence="4">
    <location>
        <begin position="29"/>
        <end position="115"/>
    </location>
</feature>
<name>A0A0J1H2N9_9GAMM</name>
<evidence type="ECO:0000313" key="6">
    <source>
        <dbReference type="Proteomes" id="UP000036097"/>
    </source>
</evidence>
<dbReference type="Pfam" id="PF16548">
    <property type="entry name" value="FlgT_N"/>
    <property type="match status" value="1"/>
</dbReference>
<dbReference type="STRING" id="1195763.ABT56_10240"/>
<keyword evidence="5" id="KW-0969">Cilium</keyword>
<dbReference type="InterPro" id="IPR038165">
    <property type="entry name" value="FlgT_C_sf"/>
</dbReference>
<accession>A0A0J1H2N9</accession>
<feature type="domain" description="Flagellar assembly protein T middle" evidence="3">
    <location>
        <begin position="119"/>
        <end position="261"/>
    </location>
</feature>
<evidence type="ECO:0000259" key="4">
    <source>
        <dbReference type="Pfam" id="PF16548"/>
    </source>
</evidence>
<dbReference type="OrthoDB" id="8778507at2"/>
<feature type="domain" description="Flagellar assembly protein T C-terminal" evidence="2">
    <location>
        <begin position="304"/>
        <end position="380"/>
    </location>
</feature>
<evidence type="ECO:0000259" key="2">
    <source>
        <dbReference type="Pfam" id="PF16538"/>
    </source>
</evidence>
<dbReference type="InterPro" id="IPR032370">
    <property type="entry name" value="FlgT_N"/>
</dbReference>
<organism evidence="5 6">
    <name type="scientific">Photobacterium aquae</name>
    <dbReference type="NCBI Taxonomy" id="1195763"/>
    <lineage>
        <taxon>Bacteria</taxon>
        <taxon>Pseudomonadati</taxon>
        <taxon>Pseudomonadota</taxon>
        <taxon>Gammaproteobacteria</taxon>
        <taxon>Vibrionales</taxon>
        <taxon>Vibrionaceae</taxon>
        <taxon>Photobacterium</taxon>
    </lineage>
</organism>
<dbReference type="InterPro" id="IPR032388">
    <property type="entry name" value="FlgT_C"/>
</dbReference>